<dbReference type="InterPro" id="IPR001031">
    <property type="entry name" value="Thioesterase"/>
</dbReference>
<dbReference type="OrthoDB" id="8480037at2"/>
<gene>
    <name evidence="4" type="ORF">LK07_22130</name>
</gene>
<dbReference type="InterPro" id="IPR012223">
    <property type="entry name" value="TEII"/>
</dbReference>
<dbReference type="Gene3D" id="3.40.50.1820">
    <property type="entry name" value="alpha/beta hydrolase"/>
    <property type="match status" value="1"/>
</dbReference>
<dbReference type="STRING" id="1355015.LK06_020970"/>
<dbReference type="KEGG" id="splu:LK06_020970"/>
<feature type="domain" description="Thioesterase TesA-like" evidence="3">
    <location>
        <begin position="25"/>
        <end position="247"/>
    </location>
</feature>
<evidence type="ECO:0000256" key="2">
    <source>
        <dbReference type="ARBA" id="ARBA00022801"/>
    </source>
</evidence>
<proteinExistence type="inferred from homology"/>
<dbReference type="InterPro" id="IPR020802">
    <property type="entry name" value="TesA-like"/>
</dbReference>
<dbReference type="RefSeq" id="WP_043435589.1">
    <property type="nucleotide sequence ID" value="NZ_CP021080.1"/>
</dbReference>
<comment type="similarity">
    <text evidence="1">Belongs to the thioesterase family.</text>
</comment>
<evidence type="ECO:0000313" key="4">
    <source>
        <dbReference type="EMBL" id="ASN26263.1"/>
    </source>
</evidence>
<dbReference type="AlphaFoldDB" id="A0A221P1Y2"/>
<protein>
    <submittedName>
        <fullName evidence="4">Thioesterase</fullName>
    </submittedName>
</protein>
<dbReference type="SUPFAM" id="SSF53474">
    <property type="entry name" value="alpha/beta-Hydrolases"/>
    <property type="match status" value="1"/>
</dbReference>
<dbReference type="InterPro" id="IPR029058">
    <property type="entry name" value="AB_hydrolase_fold"/>
</dbReference>
<name>A0A221P1Y2_9ACTN</name>
<evidence type="ECO:0000256" key="1">
    <source>
        <dbReference type="ARBA" id="ARBA00007169"/>
    </source>
</evidence>
<dbReference type="PANTHER" id="PTHR11487:SF0">
    <property type="entry name" value="S-ACYL FATTY ACID SYNTHASE THIOESTERASE, MEDIUM CHAIN"/>
    <property type="match status" value="1"/>
</dbReference>
<keyword evidence="5" id="KW-1185">Reference proteome</keyword>
<organism evidence="4 5">
    <name type="scientific">Streptomyces pluripotens</name>
    <dbReference type="NCBI Taxonomy" id="1355015"/>
    <lineage>
        <taxon>Bacteria</taxon>
        <taxon>Bacillati</taxon>
        <taxon>Actinomycetota</taxon>
        <taxon>Actinomycetes</taxon>
        <taxon>Kitasatosporales</taxon>
        <taxon>Streptomycetaceae</taxon>
        <taxon>Streptomyces</taxon>
    </lineage>
</organism>
<dbReference type="Pfam" id="PF00975">
    <property type="entry name" value="Thioesterase"/>
    <property type="match status" value="1"/>
</dbReference>
<reference evidence="4 5" key="1">
    <citation type="submission" date="2017-07" db="EMBL/GenBank/DDBJ databases">
        <title>Genome sequence of Streptomyces pluripotens MUSC 137T.</title>
        <authorList>
            <person name="Ser H.-L."/>
            <person name="Lee L.-H."/>
        </authorList>
    </citation>
    <scope>NUCLEOTIDE SEQUENCE [LARGE SCALE GENOMIC DNA]</scope>
    <source>
        <strain evidence="4 5">MUSC 137</strain>
    </source>
</reference>
<dbReference type="GO" id="GO:0008610">
    <property type="term" value="P:lipid biosynthetic process"/>
    <property type="evidence" value="ECO:0007669"/>
    <property type="project" value="TreeGrafter"/>
</dbReference>
<dbReference type="SMART" id="SM00824">
    <property type="entry name" value="PKS_TE"/>
    <property type="match status" value="1"/>
</dbReference>
<dbReference type="GO" id="GO:0016787">
    <property type="term" value="F:hydrolase activity"/>
    <property type="evidence" value="ECO:0007669"/>
    <property type="project" value="UniProtKB-KW"/>
</dbReference>
<evidence type="ECO:0000313" key="5">
    <source>
        <dbReference type="Proteomes" id="UP000031501"/>
    </source>
</evidence>
<accession>A0A221P1Y2</accession>
<keyword evidence="2" id="KW-0378">Hydrolase</keyword>
<evidence type="ECO:0000259" key="3">
    <source>
        <dbReference type="SMART" id="SM00824"/>
    </source>
</evidence>
<dbReference type="PANTHER" id="PTHR11487">
    <property type="entry name" value="THIOESTERASE"/>
    <property type="match status" value="1"/>
</dbReference>
<dbReference type="Proteomes" id="UP000031501">
    <property type="component" value="Chromosome"/>
</dbReference>
<sequence length="262" mass="28444">MPDRLIAETPFVRRARRTSRRVRLFCFPHAGAGASAFAAWPDLLPPEVEIVAVQLPGREDRVGEPHPASVDVAVRMVAVALRPYLQGPYAFFGHSGGALLAFELARALRKRGTQPGHLFLSGQSAPGHDVAAPELHRLSDDDFQAALRSLDGTSDGVFTDPELMKLLLPTLRADFVLWENHRHRPDQPLSVPVTALGGDTDPRVPVSGLRAWEEQTTGAFSVEVFPGGHFYLHDSEAELAALVGGTLLGRELAYPGQGGRNR</sequence>
<dbReference type="EMBL" id="CP022433">
    <property type="protein sequence ID" value="ASN26263.1"/>
    <property type="molecule type" value="Genomic_DNA"/>
</dbReference>